<dbReference type="InterPro" id="IPR036390">
    <property type="entry name" value="WH_DNA-bd_sf"/>
</dbReference>
<reference evidence="6" key="1">
    <citation type="submission" date="2006-10" db="EMBL/GenBank/DDBJ databases">
        <title>Complete sequence of Solibacter usitatus Ellin6076.</title>
        <authorList>
            <consortium name="US DOE Joint Genome Institute"/>
            <person name="Copeland A."/>
            <person name="Lucas S."/>
            <person name="Lapidus A."/>
            <person name="Barry K."/>
            <person name="Detter J.C."/>
            <person name="Glavina del Rio T."/>
            <person name="Hammon N."/>
            <person name="Israni S."/>
            <person name="Dalin E."/>
            <person name="Tice H."/>
            <person name="Pitluck S."/>
            <person name="Thompson L.S."/>
            <person name="Brettin T."/>
            <person name="Bruce D."/>
            <person name="Han C."/>
            <person name="Tapia R."/>
            <person name="Gilna P."/>
            <person name="Schmutz J."/>
            <person name="Larimer F."/>
            <person name="Land M."/>
            <person name="Hauser L."/>
            <person name="Kyrpides N."/>
            <person name="Mikhailova N."/>
            <person name="Janssen P.H."/>
            <person name="Kuske C.R."/>
            <person name="Richardson P."/>
        </authorList>
    </citation>
    <scope>NUCLEOTIDE SEQUENCE</scope>
    <source>
        <strain evidence="6">Ellin6076</strain>
    </source>
</reference>
<dbReference type="GO" id="GO:0045892">
    <property type="term" value="P:negative regulation of DNA-templated transcription"/>
    <property type="evidence" value="ECO:0007669"/>
    <property type="project" value="TreeGrafter"/>
</dbReference>
<dbReference type="FunFam" id="1.10.10.10:FF:000056">
    <property type="entry name" value="IclR family transcriptional regulator"/>
    <property type="match status" value="1"/>
</dbReference>
<evidence type="ECO:0000259" key="4">
    <source>
        <dbReference type="PROSITE" id="PS51077"/>
    </source>
</evidence>
<dbReference type="PANTHER" id="PTHR30136:SF35">
    <property type="entry name" value="HTH-TYPE TRANSCRIPTIONAL REGULATOR RV1719"/>
    <property type="match status" value="1"/>
</dbReference>
<dbReference type="HOGENOM" id="CLU_062618_7_1_0"/>
<dbReference type="Pfam" id="PF01614">
    <property type="entry name" value="IclR_C"/>
    <property type="match status" value="1"/>
</dbReference>
<protein>
    <submittedName>
        <fullName evidence="6">Transcriptional regulator, IclR family</fullName>
    </submittedName>
</protein>
<name>Q022L6_SOLUE</name>
<keyword evidence="2" id="KW-0238">DNA-binding</keyword>
<evidence type="ECO:0000256" key="1">
    <source>
        <dbReference type="ARBA" id="ARBA00023015"/>
    </source>
</evidence>
<dbReference type="SUPFAM" id="SSF46785">
    <property type="entry name" value="Winged helix' DNA-binding domain"/>
    <property type="match status" value="1"/>
</dbReference>
<dbReference type="GO" id="GO:0003700">
    <property type="term" value="F:DNA-binding transcription factor activity"/>
    <property type="evidence" value="ECO:0007669"/>
    <property type="project" value="TreeGrafter"/>
</dbReference>
<dbReference type="Gene3D" id="3.30.450.40">
    <property type="match status" value="1"/>
</dbReference>
<evidence type="ECO:0000256" key="3">
    <source>
        <dbReference type="ARBA" id="ARBA00023163"/>
    </source>
</evidence>
<dbReference type="Gene3D" id="1.10.10.10">
    <property type="entry name" value="Winged helix-like DNA-binding domain superfamily/Winged helix DNA-binding domain"/>
    <property type="match status" value="1"/>
</dbReference>
<dbReference type="eggNOG" id="COG1414">
    <property type="taxonomic scope" value="Bacteria"/>
</dbReference>
<dbReference type="SUPFAM" id="SSF55781">
    <property type="entry name" value="GAF domain-like"/>
    <property type="match status" value="1"/>
</dbReference>
<keyword evidence="3" id="KW-0804">Transcription</keyword>
<dbReference type="InterPro" id="IPR036388">
    <property type="entry name" value="WH-like_DNA-bd_sf"/>
</dbReference>
<dbReference type="EMBL" id="CP000473">
    <property type="protein sequence ID" value="ABJ84084.1"/>
    <property type="molecule type" value="Genomic_DNA"/>
</dbReference>
<dbReference type="Pfam" id="PF09339">
    <property type="entry name" value="HTH_IclR"/>
    <property type="match status" value="1"/>
</dbReference>
<dbReference type="PROSITE" id="PS51077">
    <property type="entry name" value="HTH_ICLR"/>
    <property type="match status" value="1"/>
</dbReference>
<evidence type="ECO:0000256" key="2">
    <source>
        <dbReference type="ARBA" id="ARBA00023125"/>
    </source>
</evidence>
<sequence>MPANDSEPDPTYHVQVIDRVFQILDLLAQNKSELGATELAQRLELHKSTVHRLLVTLEKHRFLQKNPENAKYRLGWRLFELGTLAVSRVDLHSMARPHLEALVKQTGETAHLGVVAGGELISIASVETDRSLRLPGTVGRRSPLYCSSQGKSILAFSTEAAAAAMIRGIQFKGYTRNTITTAARLMVELERVRKCGYAVDNEEFEDELRCIGAPVFNHEGQVIAAMSIAGPAYRLGNREIPRLAAAVVLTSKELSAAMGYSNQLREAARSKPRRRPVS</sequence>
<feature type="domain" description="HTH iclR-type" evidence="4">
    <location>
        <begin position="14"/>
        <end position="76"/>
    </location>
</feature>
<evidence type="ECO:0000259" key="5">
    <source>
        <dbReference type="PROSITE" id="PS51078"/>
    </source>
</evidence>
<dbReference type="AlphaFoldDB" id="Q022L6"/>
<evidence type="ECO:0000313" key="6">
    <source>
        <dbReference type="EMBL" id="ABJ84084.1"/>
    </source>
</evidence>
<dbReference type="InterPro" id="IPR050707">
    <property type="entry name" value="HTH_MetabolicPath_Reg"/>
</dbReference>
<dbReference type="InParanoid" id="Q022L6"/>
<dbReference type="OrthoDB" id="9778379at2"/>
<gene>
    <name evidence="6" type="ordered locus">Acid_3105</name>
</gene>
<organism evidence="6">
    <name type="scientific">Solibacter usitatus (strain Ellin6076)</name>
    <dbReference type="NCBI Taxonomy" id="234267"/>
    <lineage>
        <taxon>Bacteria</taxon>
        <taxon>Pseudomonadati</taxon>
        <taxon>Acidobacteriota</taxon>
        <taxon>Terriglobia</taxon>
        <taxon>Bryobacterales</taxon>
        <taxon>Solibacteraceae</taxon>
        <taxon>Candidatus Solibacter</taxon>
    </lineage>
</organism>
<dbReference type="SMART" id="SM00346">
    <property type="entry name" value="HTH_ICLR"/>
    <property type="match status" value="1"/>
</dbReference>
<dbReference type="STRING" id="234267.Acid_3105"/>
<dbReference type="KEGG" id="sus:Acid_3105"/>
<dbReference type="PANTHER" id="PTHR30136">
    <property type="entry name" value="HELIX-TURN-HELIX TRANSCRIPTIONAL REGULATOR, ICLR FAMILY"/>
    <property type="match status" value="1"/>
</dbReference>
<dbReference type="InterPro" id="IPR014757">
    <property type="entry name" value="Tscrpt_reg_IclR_C"/>
</dbReference>
<dbReference type="FunCoup" id="Q022L6">
    <property type="interactions" value="25"/>
</dbReference>
<proteinExistence type="predicted"/>
<dbReference type="GO" id="GO:0003677">
    <property type="term" value="F:DNA binding"/>
    <property type="evidence" value="ECO:0007669"/>
    <property type="project" value="UniProtKB-KW"/>
</dbReference>
<dbReference type="InterPro" id="IPR029016">
    <property type="entry name" value="GAF-like_dom_sf"/>
</dbReference>
<accession>Q022L6</accession>
<feature type="domain" description="IclR-ED" evidence="5">
    <location>
        <begin position="77"/>
        <end position="260"/>
    </location>
</feature>
<dbReference type="PROSITE" id="PS51078">
    <property type="entry name" value="ICLR_ED"/>
    <property type="match status" value="1"/>
</dbReference>
<keyword evidence="1" id="KW-0805">Transcription regulation</keyword>
<dbReference type="InterPro" id="IPR005471">
    <property type="entry name" value="Tscrpt_reg_IclR_N"/>
</dbReference>